<evidence type="ECO:0000313" key="3">
    <source>
        <dbReference type="Proteomes" id="UP001328107"/>
    </source>
</evidence>
<sequence>KCPPQERDESRGSDARITRSQSRKEEERRQTVVGTTSKKRNYADIEISAQQMAMYETSWSEIRRSTRSMVQSDIRNTPSRVSKRGSLKKIGGGTIKEESKTTANNNKSTLYARVIVETDEEEEMPILESESDVDENEGLMGEEMEYMESTVVERDEGIDSSESVVVKNEDDEDVIVEESTMKIDRSSGENESCMRADSDIAQLPMASEGGDESIFHVVHSILMEGIDRVEREEDCERRSDRIEEREEGLEEEETEDRCLSKQRIVLDDEDEDVNVVDIDSEEENGLSLSIPFIDARESIVIDDEDLILDNILELEDELFDRSFIELHNGELSLDSLHPLSEISADDVIEETRDNEIFDSTPSSFSVPPSPITMKSDAPLVEYSVVVGPIWRDQDALRVNQFFCWIAKIQPLRALSKARFGFLSLSFHSPEKEREILSMNPLVIGRLRVQVAYPIIMSIHFDGEKLTMKDVEEFLVSVFTSVCWVGAVAGGWDGAMGEKRESIARAKMVNANEVIEVMANPMREWKKTLIRMDVVRDLSAPFY</sequence>
<feature type="compositionally biased region" description="Basic and acidic residues" evidence="1">
    <location>
        <begin position="233"/>
        <end position="244"/>
    </location>
</feature>
<feature type="non-terminal residue" evidence="2">
    <location>
        <position position="1"/>
    </location>
</feature>
<comment type="caution">
    <text evidence="2">The sequence shown here is derived from an EMBL/GenBank/DDBJ whole genome shotgun (WGS) entry which is preliminary data.</text>
</comment>
<evidence type="ECO:0000313" key="2">
    <source>
        <dbReference type="EMBL" id="GMR31852.1"/>
    </source>
</evidence>
<keyword evidence="3" id="KW-1185">Reference proteome</keyword>
<protein>
    <submittedName>
        <fullName evidence="2">Uncharacterized protein</fullName>
    </submittedName>
</protein>
<feature type="region of interest" description="Disordered" evidence="1">
    <location>
        <begin position="233"/>
        <end position="254"/>
    </location>
</feature>
<feature type="compositionally biased region" description="Acidic residues" evidence="1">
    <location>
        <begin position="245"/>
        <end position="254"/>
    </location>
</feature>
<feature type="compositionally biased region" description="Basic and acidic residues" evidence="1">
    <location>
        <begin position="1"/>
        <end position="30"/>
    </location>
</feature>
<feature type="region of interest" description="Disordered" evidence="1">
    <location>
        <begin position="1"/>
        <end position="35"/>
    </location>
</feature>
<dbReference type="Proteomes" id="UP001328107">
    <property type="component" value="Unassembled WGS sequence"/>
</dbReference>
<dbReference type="AlphaFoldDB" id="A0AAN4YZN8"/>
<gene>
    <name evidence="2" type="ORF">PMAYCL1PPCAC_02047</name>
</gene>
<organism evidence="2 3">
    <name type="scientific">Pristionchus mayeri</name>
    <dbReference type="NCBI Taxonomy" id="1317129"/>
    <lineage>
        <taxon>Eukaryota</taxon>
        <taxon>Metazoa</taxon>
        <taxon>Ecdysozoa</taxon>
        <taxon>Nematoda</taxon>
        <taxon>Chromadorea</taxon>
        <taxon>Rhabditida</taxon>
        <taxon>Rhabditina</taxon>
        <taxon>Diplogasteromorpha</taxon>
        <taxon>Diplogasteroidea</taxon>
        <taxon>Neodiplogasteridae</taxon>
        <taxon>Pristionchus</taxon>
    </lineage>
</organism>
<proteinExistence type="predicted"/>
<dbReference type="EMBL" id="BTRK01000001">
    <property type="protein sequence ID" value="GMR31852.1"/>
    <property type="molecule type" value="Genomic_DNA"/>
</dbReference>
<evidence type="ECO:0000256" key="1">
    <source>
        <dbReference type="SAM" id="MobiDB-lite"/>
    </source>
</evidence>
<accession>A0AAN4YZN8</accession>
<reference evidence="3" key="1">
    <citation type="submission" date="2022-10" db="EMBL/GenBank/DDBJ databases">
        <title>Genome assembly of Pristionchus species.</title>
        <authorList>
            <person name="Yoshida K."/>
            <person name="Sommer R.J."/>
        </authorList>
    </citation>
    <scope>NUCLEOTIDE SEQUENCE [LARGE SCALE GENOMIC DNA]</scope>
    <source>
        <strain evidence="3">RS5460</strain>
    </source>
</reference>
<name>A0AAN4YZN8_9BILA</name>